<organism evidence="2 3">
    <name type="scientific">Aquimarina rubra</name>
    <dbReference type="NCBI Taxonomy" id="1920033"/>
    <lineage>
        <taxon>Bacteria</taxon>
        <taxon>Pseudomonadati</taxon>
        <taxon>Bacteroidota</taxon>
        <taxon>Flavobacteriia</taxon>
        <taxon>Flavobacteriales</taxon>
        <taxon>Flavobacteriaceae</taxon>
        <taxon>Aquimarina</taxon>
    </lineage>
</organism>
<dbReference type="Proteomes" id="UP001597319">
    <property type="component" value="Unassembled WGS sequence"/>
</dbReference>
<accession>A0ABW5LCK6</accession>
<gene>
    <name evidence="2" type="ORF">ACFSR1_04270</name>
</gene>
<feature type="transmembrane region" description="Helical" evidence="1">
    <location>
        <begin position="6"/>
        <end position="22"/>
    </location>
</feature>
<name>A0ABW5LCK6_9FLAO</name>
<proteinExistence type="predicted"/>
<keyword evidence="1" id="KW-1133">Transmembrane helix</keyword>
<evidence type="ECO:0008006" key="4">
    <source>
        <dbReference type="Google" id="ProtNLM"/>
    </source>
</evidence>
<protein>
    <recommendedName>
        <fullName evidence="4">Outer membrane lipoprotein-sorting protein</fullName>
    </recommendedName>
</protein>
<keyword evidence="3" id="KW-1185">Reference proteome</keyword>
<dbReference type="EMBL" id="JBHULE010000008">
    <property type="protein sequence ID" value="MFD2561874.1"/>
    <property type="molecule type" value="Genomic_DNA"/>
</dbReference>
<evidence type="ECO:0000313" key="3">
    <source>
        <dbReference type="Proteomes" id="UP001597319"/>
    </source>
</evidence>
<dbReference type="RefSeq" id="WP_378289976.1">
    <property type="nucleotide sequence ID" value="NZ_JBHULE010000008.1"/>
</dbReference>
<reference evidence="3" key="1">
    <citation type="journal article" date="2019" name="Int. J. Syst. Evol. Microbiol.">
        <title>The Global Catalogue of Microorganisms (GCM) 10K type strain sequencing project: providing services to taxonomists for standard genome sequencing and annotation.</title>
        <authorList>
            <consortium name="The Broad Institute Genomics Platform"/>
            <consortium name="The Broad Institute Genome Sequencing Center for Infectious Disease"/>
            <person name="Wu L."/>
            <person name="Ma J."/>
        </authorList>
    </citation>
    <scope>NUCLEOTIDE SEQUENCE [LARGE SCALE GENOMIC DNA]</scope>
    <source>
        <strain evidence="3">KCTC 52274</strain>
    </source>
</reference>
<evidence type="ECO:0000256" key="1">
    <source>
        <dbReference type="SAM" id="Phobius"/>
    </source>
</evidence>
<comment type="caution">
    <text evidence="2">The sequence shown here is derived from an EMBL/GenBank/DDBJ whole genome shotgun (WGS) entry which is preliminary data.</text>
</comment>
<keyword evidence="1" id="KW-0472">Membrane</keyword>
<evidence type="ECO:0000313" key="2">
    <source>
        <dbReference type="EMBL" id="MFD2561874.1"/>
    </source>
</evidence>
<sequence>MNRTKTYYLVFFILLTPLVFFGQEKNDIKPILEKVTSFYDTTSRYNVAIKQTLLRGKTGNNISESYSGNFTKDKRYSKLELLNSEVVEFSEVRLVIDHDSKAIEYNKISRGVSTPIDINGFLKYYEGASLKSNEKQWICELIVKPSATFVPCDKILLYINKDYHFVEKQVLFLSRELPFKIEDGKTEQDFGRLEITFTHDLTMSDKVNDKVSNYVQGSGSNMTSVKKYKGYKVVNLSNK</sequence>
<keyword evidence="1" id="KW-0812">Transmembrane</keyword>